<dbReference type="GeneID" id="63679281"/>
<feature type="region of interest" description="Disordered" evidence="2">
    <location>
        <begin position="140"/>
        <end position="164"/>
    </location>
</feature>
<keyword evidence="1" id="KW-0175">Coiled coil</keyword>
<comment type="caution">
    <text evidence="3">The sequence shown here is derived from an EMBL/GenBank/DDBJ whole genome shotgun (WGS) entry which is preliminary data.</text>
</comment>
<evidence type="ECO:0000256" key="1">
    <source>
        <dbReference type="SAM" id="Coils"/>
    </source>
</evidence>
<organism evidence="3 4">
    <name type="scientific">Sporothrix brasiliensis 5110</name>
    <dbReference type="NCBI Taxonomy" id="1398154"/>
    <lineage>
        <taxon>Eukaryota</taxon>
        <taxon>Fungi</taxon>
        <taxon>Dikarya</taxon>
        <taxon>Ascomycota</taxon>
        <taxon>Pezizomycotina</taxon>
        <taxon>Sordariomycetes</taxon>
        <taxon>Sordariomycetidae</taxon>
        <taxon>Ophiostomatales</taxon>
        <taxon>Ophiostomataceae</taxon>
        <taxon>Sporothrix</taxon>
    </lineage>
</organism>
<keyword evidence="4" id="KW-1185">Reference proteome</keyword>
<sequence>MSTDGLARQKRDATRTFSASAARYQNANDELDAGVPAATLRYSERGLGPYSRDPWDVSSNVSSRTGPKLSGGRLRRQDSLTDPYLKSIGQPSVISPSGGIPHYKSPPPLPLPSKAPGAWPSTTESQSTIAPFVSRDTCRGDRWDQHLSPEDDKPLRQKREVHRRRKDLKASGDFLGVQGINPETGQLDVLTPTTGSKSTISSGASGVPASVAQSSIEKYEKEKDELRRQQSLVRWRKDTGQWSSVAEPTLSPIAQSRSSTPCRFMVP</sequence>
<feature type="region of interest" description="Disordered" evidence="2">
    <location>
        <begin position="45"/>
        <end position="127"/>
    </location>
</feature>
<feature type="compositionally biased region" description="Polar residues" evidence="2">
    <location>
        <begin position="246"/>
        <end position="261"/>
    </location>
</feature>
<feature type="coiled-coil region" evidence="1">
    <location>
        <begin position="209"/>
        <end position="236"/>
    </location>
</feature>
<dbReference type="OrthoDB" id="3439820at2759"/>
<dbReference type="RefSeq" id="XP_040621986.1">
    <property type="nucleotide sequence ID" value="XM_040764360.1"/>
</dbReference>
<dbReference type="AlphaFoldDB" id="A0A0C2IXX9"/>
<protein>
    <submittedName>
        <fullName evidence="3">Uncharacterized protein</fullName>
    </submittedName>
</protein>
<dbReference type="Proteomes" id="UP000031575">
    <property type="component" value="Unassembled WGS sequence"/>
</dbReference>
<gene>
    <name evidence="3" type="ORF">SPBR_06098</name>
</gene>
<dbReference type="VEuPathDB" id="FungiDB:SPBR_06098"/>
<dbReference type="HOGENOM" id="CLU_1062346_0_0_1"/>
<accession>A0A0C2IXX9</accession>
<proteinExistence type="predicted"/>
<feature type="compositionally biased region" description="Pro residues" evidence="2">
    <location>
        <begin position="104"/>
        <end position="113"/>
    </location>
</feature>
<feature type="compositionally biased region" description="Basic and acidic residues" evidence="2">
    <location>
        <begin position="140"/>
        <end position="158"/>
    </location>
</feature>
<evidence type="ECO:0000313" key="3">
    <source>
        <dbReference type="EMBL" id="KIH93976.1"/>
    </source>
</evidence>
<evidence type="ECO:0000313" key="4">
    <source>
        <dbReference type="Proteomes" id="UP000031575"/>
    </source>
</evidence>
<reference evidence="3 4" key="1">
    <citation type="journal article" date="2014" name="BMC Genomics">
        <title>Comparative genomics of the major fungal agents of human and animal Sporotrichosis: Sporothrix schenckii and Sporothrix brasiliensis.</title>
        <authorList>
            <person name="Teixeira M.M."/>
            <person name="de Almeida L.G."/>
            <person name="Kubitschek-Barreira P."/>
            <person name="Alves F.L."/>
            <person name="Kioshima E.S."/>
            <person name="Abadio A.K."/>
            <person name="Fernandes L."/>
            <person name="Derengowski L.S."/>
            <person name="Ferreira K.S."/>
            <person name="Souza R.C."/>
            <person name="Ruiz J.C."/>
            <person name="de Andrade N.C."/>
            <person name="Paes H.C."/>
            <person name="Nicola A.M."/>
            <person name="Albuquerque P."/>
            <person name="Gerber A.L."/>
            <person name="Martins V.P."/>
            <person name="Peconick L.D."/>
            <person name="Neto A.V."/>
            <person name="Chaucanez C.B."/>
            <person name="Silva P.A."/>
            <person name="Cunha O.L."/>
            <person name="de Oliveira F.F."/>
            <person name="dos Santos T.C."/>
            <person name="Barros A.L."/>
            <person name="Soares M.A."/>
            <person name="de Oliveira L.M."/>
            <person name="Marini M.M."/>
            <person name="Villalobos-Duno H."/>
            <person name="Cunha M.M."/>
            <person name="de Hoog S."/>
            <person name="da Silveira J.F."/>
            <person name="Henrissat B."/>
            <person name="Nino-Vega G.A."/>
            <person name="Cisalpino P.S."/>
            <person name="Mora-Montes H.M."/>
            <person name="Almeida S.R."/>
            <person name="Stajich J.E."/>
            <person name="Lopes-Bezerra L.M."/>
            <person name="Vasconcelos A.T."/>
            <person name="Felipe M.S."/>
        </authorList>
    </citation>
    <scope>NUCLEOTIDE SEQUENCE [LARGE SCALE GENOMIC DNA]</scope>
    <source>
        <strain evidence="3 4">5110</strain>
    </source>
</reference>
<feature type="region of interest" description="Disordered" evidence="2">
    <location>
        <begin position="246"/>
        <end position="267"/>
    </location>
</feature>
<evidence type="ECO:0000256" key="2">
    <source>
        <dbReference type="SAM" id="MobiDB-lite"/>
    </source>
</evidence>
<name>A0A0C2IXX9_9PEZI</name>
<dbReference type="EMBL" id="AWTV01000004">
    <property type="protein sequence ID" value="KIH93976.1"/>
    <property type="molecule type" value="Genomic_DNA"/>
</dbReference>